<feature type="domain" description="Acyltransferase 3" evidence="3">
    <location>
        <begin position="6"/>
        <end position="327"/>
    </location>
</feature>
<dbReference type="Proteomes" id="UP000023430">
    <property type="component" value="Unassembled WGS sequence"/>
</dbReference>
<feature type="transmembrane region" description="Helical" evidence="2">
    <location>
        <begin position="222"/>
        <end position="238"/>
    </location>
</feature>
<feature type="region of interest" description="Disordered" evidence="1">
    <location>
        <begin position="639"/>
        <end position="658"/>
    </location>
</feature>
<dbReference type="PATRIC" id="fig|1449351.3.peg.3879"/>
<dbReference type="RefSeq" id="WP_051492169.1">
    <property type="nucleotide sequence ID" value="NZ_JAME01000037.1"/>
</dbReference>
<feature type="transmembrane region" description="Helical" evidence="2">
    <location>
        <begin position="348"/>
        <end position="369"/>
    </location>
</feature>
<feature type="transmembrane region" description="Helical" evidence="2">
    <location>
        <begin position="244"/>
        <end position="263"/>
    </location>
</feature>
<gene>
    <name evidence="5" type="ORF">RISW2_15055</name>
</gene>
<keyword evidence="2" id="KW-0812">Transmembrane</keyword>
<evidence type="ECO:0000313" key="5">
    <source>
        <dbReference type="EMBL" id="ETX27237.1"/>
    </source>
</evidence>
<name>X7F2T5_9RHOB</name>
<evidence type="ECO:0000259" key="4">
    <source>
        <dbReference type="Pfam" id="PF19040"/>
    </source>
</evidence>
<protein>
    <recommendedName>
        <fullName evidence="7">Acyltransferase</fullName>
    </recommendedName>
</protein>
<dbReference type="GO" id="GO:0009103">
    <property type="term" value="P:lipopolysaccharide biosynthetic process"/>
    <property type="evidence" value="ECO:0007669"/>
    <property type="project" value="TreeGrafter"/>
</dbReference>
<evidence type="ECO:0000256" key="1">
    <source>
        <dbReference type="SAM" id="MobiDB-lite"/>
    </source>
</evidence>
<feature type="transmembrane region" description="Helical" evidence="2">
    <location>
        <begin position="12"/>
        <end position="31"/>
    </location>
</feature>
<proteinExistence type="predicted"/>
<evidence type="ECO:0008006" key="7">
    <source>
        <dbReference type="Google" id="ProtNLM"/>
    </source>
</evidence>
<dbReference type="PANTHER" id="PTHR23028:SF53">
    <property type="entry name" value="ACYL_TRANSF_3 DOMAIN-CONTAINING PROTEIN"/>
    <property type="match status" value="1"/>
</dbReference>
<dbReference type="EMBL" id="JAME01000037">
    <property type="protein sequence ID" value="ETX27237.1"/>
    <property type="molecule type" value="Genomic_DNA"/>
</dbReference>
<feature type="transmembrane region" description="Helical" evidence="2">
    <location>
        <begin position="37"/>
        <end position="54"/>
    </location>
</feature>
<keyword evidence="2" id="KW-1133">Transmembrane helix</keyword>
<dbReference type="STRING" id="1449351.RISW2_15055"/>
<feature type="transmembrane region" description="Helical" evidence="2">
    <location>
        <begin position="161"/>
        <end position="180"/>
    </location>
</feature>
<dbReference type="AlphaFoldDB" id="X7F2T5"/>
<feature type="transmembrane region" description="Helical" evidence="2">
    <location>
        <begin position="309"/>
        <end position="327"/>
    </location>
</feature>
<organism evidence="5 6">
    <name type="scientific">Roseivivax isoporae LMG 25204</name>
    <dbReference type="NCBI Taxonomy" id="1449351"/>
    <lineage>
        <taxon>Bacteria</taxon>
        <taxon>Pseudomonadati</taxon>
        <taxon>Pseudomonadota</taxon>
        <taxon>Alphaproteobacteria</taxon>
        <taxon>Rhodobacterales</taxon>
        <taxon>Roseobacteraceae</taxon>
        <taxon>Roseivivax</taxon>
    </lineage>
</organism>
<keyword evidence="6" id="KW-1185">Reference proteome</keyword>
<evidence type="ECO:0000256" key="2">
    <source>
        <dbReference type="SAM" id="Phobius"/>
    </source>
</evidence>
<dbReference type="eggNOG" id="COG1835">
    <property type="taxonomic scope" value="Bacteria"/>
</dbReference>
<evidence type="ECO:0000313" key="6">
    <source>
        <dbReference type="Proteomes" id="UP000023430"/>
    </source>
</evidence>
<keyword evidence="2" id="KW-0472">Membrane</keyword>
<sequence>MKYRSEIDGLRTVAVVPVVLFHAGLGLFSGGFVGVDVFFVISGFLITTILLGDLEAGRFSILTFYERRARRILPALFVVLLICLPFAWAWMLPSIFEEFARSLIAVALFFSNVLFWRESGYFAPAAEEKPLLHTWSLAVEEQYYLIFPLLLWALWRWRRERLMWVVAALAAASLGLNLWAQRNDAISSEAVFYLTPTRAWELLVGSLCAFHDRPERRRGSDALAGLGMAMIVLPIFLYDATTPFPGLYALPPVLGTALVLLFARSGTRVARLLSVGPVVGIGLISYSVYLWHQPLLAFARLRSPGEPPLGLMLALAAASLLLGYLSWRFVEQPFRRGKLSLLPRRGQIFAFSGAGMAAAIGLGAIGIAADGFSGRMPPAFFEREAVLAAAEAERFEAIGQGTCHYNRMGERARLDDFLGAWTCGPEGPGPVLALYGDSHAADKAAVLRLAGMAPLQMTGAGCPLLPESGGPSYCDTLLAAFVETARAAGAERVVLANRFETNELAPAYLSRLADFWTEAFDEVYLFSPMPEFPGLKEGFLLGGLPAVAALHPETAEGTAFADAAARADLGRLAVLPTEVYFCADRPGCGAVAGDALLLLDPTHLTRAGAARFAEAFRTAAPFGTADDLADCAPDPCPALPVREGRAGTGSAAPLSPSR</sequence>
<evidence type="ECO:0000259" key="3">
    <source>
        <dbReference type="Pfam" id="PF01757"/>
    </source>
</evidence>
<feature type="transmembrane region" description="Helical" evidence="2">
    <location>
        <begin position="99"/>
        <end position="116"/>
    </location>
</feature>
<accession>X7F2T5</accession>
<feature type="transmembrane region" description="Helical" evidence="2">
    <location>
        <begin position="75"/>
        <end position="93"/>
    </location>
</feature>
<dbReference type="InterPro" id="IPR002656">
    <property type="entry name" value="Acyl_transf_3_dom"/>
</dbReference>
<comment type="caution">
    <text evidence="5">The sequence shown here is derived from an EMBL/GenBank/DDBJ whole genome shotgun (WGS) entry which is preliminary data.</text>
</comment>
<dbReference type="Pfam" id="PF19040">
    <property type="entry name" value="SGNH"/>
    <property type="match status" value="1"/>
</dbReference>
<dbReference type="Pfam" id="PF01757">
    <property type="entry name" value="Acyl_transf_3"/>
    <property type="match status" value="1"/>
</dbReference>
<dbReference type="InterPro" id="IPR050879">
    <property type="entry name" value="Acyltransferase_3"/>
</dbReference>
<dbReference type="PANTHER" id="PTHR23028">
    <property type="entry name" value="ACETYLTRANSFERASE"/>
    <property type="match status" value="1"/>
</dbReference>
<feature type="transmembrane region" description="Helical" evidence="2">
    <location>
        <begin position="270"/>
        <end position="289"/>
    </location>
</feature>
<dbReference type="GO" id="GO:0016747">
    <property type="term" value="F:acyltransferase activity, transferring groups other than amino-acyl groups"/>
    <property type="evidence" value="ECO:0007669"/>
    <property type="project" value="InterPro"/>
</dbReference>
<reference evidence="5 6" key="1">
    <citation type="submission" date="2014-01" db="EMBL/GenBank/DDBJ databases">
        <title>Roseivivax isoporae LMG 25204 Genome Sequencing.</title>
        <authorList>
            <person name="Lai Q."/>
            <person name="Li G."/>
            <person name="Shao Z."/>
        </authorList>
    </citation>
    <scope>NUCLEOTIDE SEQUENCE [LARGE SCALE GENOMIC DNA]</scope>
    <source>
        <strain evidence="5 6">LMG 25204</strain>
    </source>
</reference>
<feature type="domain" description="SGNH" evidence="4">
    <location>
        <begin position="403"/>
        <end position="617"/>
    </location>
</feature>
<dbReference type="InterPro" id="IPR043968">
    <property type="entry name" value="SGNH"/>
</dbReference>
<dbReference type="GO" id="GO:0016020">
    <property type="term" value="C:membrane"/>
    <property type="evidence" value="ECO:0007669"/>
    <property type="project" value="TreeGrafter"/>
</dbReference>